<dbReference type="AlphaFoldDB" id="A0A6A7FNW7"/>
<accession>A0A6A7FNW7</accession>
<dbReference type="PANTHER" id="PTHR13544:SF0">
    <property type="entry name" value="THIOREDOXIN REDUCTASE-LIKE SELENOPROTEIN T"/>
    <property type="match status" value="1"/>
</dbReference>
<evidence type="ECO:0000256" key="1">
    <source>
        <dbReference type="ARBA" id="ARBA00022729"/>
    </source>
</evidence>
<dbReference type="GO" id="GO:0005789">
    <property type="term" value="C:endoplasmic reticulum membrane"/>
    <property type="evidence" value="ECO:0007669"/>
    <property type="project" value="TreeGrafter"/>
</dbReference>
<dbReference type="GO" id="GO:0045454">
    <property type="term" value="P:cell redox homeostasis"/>
    <property type="evidence" value="ECO:0007669"/>
    <property type="project" value="TreeGrafter"/>
</dbReference>
<sequence>MLRDKYPHIYIMGDNYPPPSWRQNLAQILGLVKILLVLCVVVNINIFERIGQPTPAFWTWLTTNKIYACLMIFFLTNAIEGQLVSTGAFEIQFNDVPVWSKLETGRIPQPPELFQIIDNHIRLDQTPTWSDTI</sequence>
<dbReference type="NCBIfam" id="TIGR02174">
    <property type="entry name" value="CXXU_selWTH"/>
    <property type="match status" value="1"/>
</dbReference>
<dbReference type="Gene3D" id="3.40.30.10">
    <property type="entry name" value="Glutaredoxin"/>
    <property type="match status" value="1"/>
</dbReference>
<name>A0A6A7FNW7_9CRUS</name>
<evidence type="ECO:0000256" key="3">
    <source>
        <dbReference type="SAM" id="Phobius"/>
    </source>
</evidence>
<dbReference type="EMBL" id="IACT01000300">
    <property type="protein sequence ID" value="LAC19725.1"/>
    <property type="molecule type" value="mRNA"/>
</dbReference>
<dbReference type="InterPro" id="IPR011893">
    <property type="entry name" value="Selenoprotein_Rdx-typ"/>
</dbReference>
<keyword evidence="3" id="KW-0472">Membrane</keyword>
<evidence type="ECO:0000313" key="4">
    <source>
        <dbReference type="EMBL" id="LAC19725.1"/>
    </source>
</evidence>
<proteinExistence type="evidence at transcript level"/>
<keyword evidence="2" id="KW-0676">Redox-active center</keyword>
<dbReference type="GO" id="GO:0004791">
    <property type="term" value="F:thioredoxin-disulfide reductase (NADPH) activity"/>
    <property type="evidence" value="ECO:0007669"/>
    <property type="project" value="TreeGrafter"/>
</dbReference>
<reference evidence="4" key="1">
    <citation type="submission" date="2017-11" db="EMBL/GenBank/DDBJ databases">
        <title>The sensing device of the deep-sea amphipod.</title>
        <authorList>
            <person name="Kobayashi H."/>
            <person name="Nagahama T."/>
            <person name="Arai W."/>
            <person name="Sasagawa Y."/>
            <person name="Umeda M."/>
            <person name="Hayashi T."/>
            <person name="Nikaido I."/>
            <person name="Watanabe H."/>
            <person name="Oguri K."/>
            <person name="Kitazato H."/>
            <person name="Fujioka K."/>
            <person name="Kido Y."/>
            <person name="Takami H."/>
        </authorList>
    </citation>
    <scope>NUCLEOTIDE SEQUENCE</scope>
    <source>
        <tissue evidence="4">Whole body</tissue>
    </source>
</reference>
<dbReference type="InterPro" id="IPR036249">
    <property type="entry name" value="Thioredoxin-like_sf"/>
</dbReference>
<dbReference type="SUPFAM" id="SSF52833">
    <property type="entry name" value="Thioredoxin-like"/>
    <property type="match status" value="1"/>
</dbReference>
<evidence type="ECO:0000256" key="2">
    <source>
        <dbReference type="ARBA" id="ARBA00023284"/>
    </source>
</evidence>
<dbReference type="InterPro" id="IPR019389">
    <property type="entry name" value="Selenoprotein_T"/>
</dbReference>
<dbReference type="Pfam" id="PF10262">
    <property type="entry name" value="Rdx"/>
    <property type="match status" value="1"/>
</dbReference>
<keyword evidence="3" id="KW-0812">Transmembrane</keyword>
<feature type="transmembrane region" description="Helical" evidence="3">
    <location>
        <begin position="25"/>
        <end position="44"/>
    </location>
</feature>
<feature type="transmembrane region" description="Helical" evidence="3">
    <location>
        <begin position="56"/>
        <end position="75"/>
    </location>
</feature>
<keyword evidence="3" id="KW-1133">Transmembrane helix</keyword>
<organism evidence="4">
    <name type="scientific">Hirondellea gigas</name>
    <dbReference type="NCBI Taxonomy" id="1518452"/>
    <lineage>
        <taxon>Eukaryota</taxon>
        <taxon>Metazoa</taxon>
        <taxon>Ecdysozoa</taxon>
        <taxon>Arthropoda</taxon>
        <taxon>Crustacea</taxon>
        <taxon>Multicrustacea</taxon>
        <taxon>Malacostraca</taxon>
        <taxon>Eumalacostraca</taxon>
        <taxon>Peracarida</taxon>
        <taxon>Amphipoda</taxon>
        <taxon>Amphilochidea</taxon>
        <taxon>Lysianassida</taxon>
        <taxon>Lysianassidira</taxon>
        <taxon>Lysianassoidea</taxon>
        <taxon>Lysianassidae</taxon>
        <taxon>Hirondellea</taxon>
    </lineage>
</organism>
<protein>
    <submittedName>
        <fullName evidence="4">SelT-like protein</fullName>
    </submittedName>
</protein>
<dbReference type="PANTHER" id="PTHR13544">
    <property type="entry name" value="SELENOPROTEIN T"/>
    <property type="match status" value="1"/>
</dbReference>
<keyword evidence="1" id="KW-0732">Signal</keyword>